<dbReference type="OrthoDB" id="2943424at2"/>
<name>A0A285CZA0_9BACI</name>
<keyword evidence="2" id="KW-1185">Reference proteome</keyword>
<evidence type="ECO:0000313" key="2">
    <source>
        <dbReference type="Proteomes" id="UP000219546"/>
    </source>
</evidence>
<dbReference type="AlphaFoldDB" id="A0A285CZA0"/>
<protein>
    <submittedName>
        <fullName evidence="1">Uncharacterized protein</fullName>
    </submittedName>
</protein>
<dbReference type="Proteomes" id="UP000219546">
    <property type="component" value="Unassembled WGS sequence"/>
</dbReference>
<accession>A0A285CZA0</accession>
<sequence>MVENPMILPRFKYSLPTEPGSTLPDDIFYYLCDCHDEGYLPDEDEVYLKFRDRVDREGIEVIEQTVWRFVRIHDMTDIEIKWEGKMP</sequence>
<gene>
    <name evidence="1" type="ORF">SAMN05877753_1069</name>
</gene>
<dbReference type="EMBL" id="OAOP01000006">
    <property type="protein sequence ID" value="SNX72273.1"/>
    <property type="molecule type" value="Genomic_DNA"/>
</dbReference>
<proteinExistence type="predicted"/>
<reference evidence="1 2" key="1">
    <citation type="submission" date="2017-08" db="EMBL/GenBank/DDBJ databases">
        <authorList>
            <person name="de Groot N.N."/>
        </authorList>
    </citation>
    <scope>NUCLEOTIDE SEQUENCE [LARGE SCALE GENOMIC DNA]</scope>
    <source>
        <strain evidence="1 2">JC228</strain>
    </source>
</reference>
<organism evidence="1 2">
    <name type="scientific">Bacillus oleivorans</name>
    <dbReference type="NCBI Taxonomy" id="1448271"/>
    <lineage>
        <taxon>Bacteria</taxon>
        <taxon>Bacillati</taxon>
        <taxon>Bacillota</taxon>
        <taxon>Bacilli</taxon>
        <taxon>Bacillales</taxon>
        <taxon>Bacillaceae</taxon>
        <taxon>Bacillus</taxon>
    </lineage>
</organism>
<evidence type="ECO:0000313" key="1">
    <source>
        <dbReference type="EMBL" id="SNX72273.1"/>
    </source>
</evidence>